<proteinExistence type="predicted"/>
<evidence type="ECO:0000313" key="2">
    <source>
        <dbReference type="EMBL" id="MCR2805282.1"/>
    </source>
</evidence>
<name>A0A9X2SBS2_9BACL</name>
<feature type="transmembrane region" description="Helical" evidence="1">
    <location>
        <begin position="209"/>
        <end position="230"/>
    </location>
</feature>
<evidence type="ECO:0000313" key="3">
    <source>
        <dbReference type="Proteomes" id="UP001141950"/>
    </source>
</evidence>
<keyword evidence="1" id="KW-0472">Membrane</keyword>
<feature type="transmembrane region" description="Helical" evidence="1">
    <location>
        <begin position="78"/>
        <end position="103"/>
    </location>
</feature>
<feature type="transmembrane region" description="Helical" evidence="1">
    <location>
        <begin position="236"/>
        <end position="259"/>
    </location>
</feature>
<evidence type="ECO:0000256" key="1">
    <source>
        <dbReference type="SAM" id="Phobius"/>
    </source>
</evidence>
<keyword evidence="3" id="KW-1185">Reference proteome</keyword>
<comment type="caution">
    <text evidence="2">The sequence shown here is derived from an EMBL/GenBank/DDBJ whole genome shotgun (WGS) entry which is preliminary data.</text>
</comment>
<gene>
    <name evidence="2" type="ORF">NQZ67_15450</name>
</gene>
<dbReference type="Proteomes" id="UP001141950">
    <property type="component" value="Unassembled WGS sequence"/>
</dbReference>
<evidence type="ECO:0008006" key="4">
    <source>
        <dbReference type="Google" id="ProtNLM"/>
    </source>
</evidence>
<dbReference type="EMBL" id="JANIPJ010000010">
    <property type="protein sequence ID" value="MCR2805282.1"/>
    <property type="molecule type" value="Genomic_DNA"/>
</dbReference>
<dbReference type="AlphaFoldDB" id="A0A9X2SBS2"/>
<protein>
    <recommendedName>
        <fullName evidence="4">DUF4013 domain-containing protein</fullName>
    </recommendedName>
</protein>
<feature type="transmembrane region" description="Helical" evidence="1">
    <location>
        <begin position="167"/>
        <end position="188"/>
    </location>
</feature>
<sequence length="272" mass="30727">MKHQMLLGWRLTFKHMNMILVLFLYQLLWGFLVYRAIDDTVAPLLRRFPANAPTEQAVQSFLAEAQFQLFKTDLIQPYLWLLGGLFLARMLLTPLFNAGLFYSIHHQSSGGEGGTRILEGIRKFWKPVVLLYWIGRALMIAPAWWLVPKWIDALRHDGASSSLLGEVAPGAAIWIAWVAIIHLLFLSMQFGSVSGDGILPSLWQSVRRFLSYAAISLIMWGIAALLGLLVGGVSMAWAGLFALIVHQGYPLIQTLLRVWTIATQYRHLRPES</sequence>
<feature type="transmembrane region" description="Helical" evidence="1">
    <location>
        <begin position="124"/>
        <end position="147"/>
    </location>
</feature>
<accession>A0A9X2SBS2</accession>
<reference evidence="2" key="1">
    <citation type="submission" date="2022-08" db="EMBL/GenBank/DDBJ databases">
        <title>The genomic sequence of strain Paenibacillus sp. SCIV0701.</title>
        <authorList>
            <person name="Zhao H."/>
        </authorList>
    </citation>
    <scope>NUCLEOTIDE SEQUENCE</scope>
    <source>
        <strain evidence="2">SCIV0701</strain>
    </source>
</reference>
<keyword evidence="1" id="KW-0812">Transmembrane</keyword>
<dbReference type="RefSeq" id="WP_257447427.1">
    <property type="nucleotide sequence ID" value="NZ_JANIPJ010000010.1"/>
</dbReference>
<keyword evidence="1" id="KW-1133">Transmembrane helix</keyword>
<organism evidence="2 3">
    <name type="scientific">Paenibacillus soyae</name>
    <dbReference type="NCBI Taxonomy" id="2969249"/>
    <lineage>
        <taxon>Bacteria</taxon>
        <taxon>Bacillati</taxon>
        <taxon>Bacillota</taxon>
        <taxon>Bacilli</taxon>
        <taxon>Bacillales</taxon>
        <taxon>Paenibacillaceae</taxon>
        <taxon>Paenibacillus</taxon>
    </lineage>
</organism>